<dbReference type="InterPro" id="IPR022742">
    <property type="entry name" value="Hydrolase_4"/>
</dbReference>
<dbReference type="Pfam" id="PF12146">
    <property type="entry name" value="Hydrolase_4"/>
    <property type="match status" value="1"/>
</dbReference>
<feature type="transmembrane region" description="Helical" evidence="1">
    <location>
        <begin position="7"/>
        <end position="26"/>
    </location>
</feature>
<dbReference type="Proteomes" id="UP000732105">
    <property type="component" value="Unassembled WGS sequence"/>
</dbReference>
<keyword evidence="1" id="KW-0812">Transmembrane</keyword>
<dbReference type="InterPro" id="IPR029058">
    <property type="entry name" value="AB_hydrolase_fold"/>
</dbReference>
<dbReference type="EMBL" id="RZNH01000002">
    <property type="protein sequence ID" value="NOU58520.1"/>
    <property type="molecule type" value="Genomic_DNA"/>
</dbReference>
<dbReference type="GO" id="GO:0016787">
    <property type="term" value="F:hydrolase activity"/>
    <property type="evidence" value="ECO:0007669"/>
    <property type="project" value="UniProtKB-KW"/>
</dbReference>
<gene>
    <name evidence="3" type="ORF">ELS83_01730</name>
</gene>
<evidence type="ECO:0000256" key="1">
    <source>
        <dbReference type="SAM" id="Phobius"/>
    </source>
</evidence>
<comment type="caution">
    <text evidence="3">The sequence shown here is derived from an EMBL/GenBank/DDBJ whole genome shotgun (WGS) entry which is preliminary data.</text>
</comment>
<dbReference type="SUPFAM" id="SSF53474">
    <property type="entry name" value="alpha/beta-Hydrolases"/>
    <property type="match status" value="1"/>
</dbReference>
<proteinExistence type="predicted"/>
<evidence type="ECO:0000259" key="2">
    <source>
        <dbReference type="Pfam" id="PF12146"/>
    </source>
</evidence>
<organism evidence="3 4">
    <name type="scientific">Marinifilum caeruleilacunae</name>
    <dbReference type="NCBI Taxonomy" id="2499076"/>
    <lineage>
        <taxon>Bacteria</taxon>
        <taxon>Pseudomonadati</taxon>
        <taxon>Bacteroidota</taxon>
        <taxon>Bacteroidia</taxon>
        <taxon>Marinilabiliales</taxon>
        <taxon>Marinifilaceae</taxon>
    </lineage>
</organism>
<feature type="domain" description="Serine aminopeptidase S33" evidence="2">
    <location>
        <begin position="71"/>
        <end position="185"/>
    </location>
</feature>
<protein>
    <submittedName>
        <fullName evidence="3">Alpha/beta fold hydrolase</fullName>
    </submittedName>
</protein>
<keyword evidence="1" id="KW-1133">Transmembrane helix</keyword>
<accession>A0ABX1WRC4</accession>
<evidence type="ECO:0000313" key="3">
    <source>
        <dbReference type="EMBL" id="NOU58520.1"/>
    </source>
</evidence>
<dbReference type="PANTHER" id="PTHR12277:SF81">
    <property type="entry name" value="PROTEIN ABHD13"/>
    <property type="match status" value="1"/>
</dbReference>
<sequence>MKKVAINTLKIALVLYVAFCAGLYFLQENFIFFPEKLEADHSFHFTQKFEELEFNTADGINLHGLLFKADSAKGVIFYLHGNGGSLRSWGNVAQNYTSLNYDVLMLDYRGYGKSEGEISGQEQLYTDNQLVYDELKKIYKEEDIVVLGYSIGTGLAAKLASDNLPARLILQAPYYSLTDMMRQRFSFVPTFLLKYKFATNEYLKNCSMPVTIFHGKDDRVISYQAAVQLRMDFPDKVELISLENQGHNQMTDHPKYQSELKRILTQ</sequence>
<dbReference type="Gene3D" id="3.40.50.1820">
    <property type="entry name" value="alpha/beta hydrolase"/>
    <property type="match status" value="2"/>
</dbReference>
<evidence type="ECO:0000313" key="4">
    <source>
        <dbReference type="Proteomes" id="UP000732105"/>
    </source>
</evidence>
<keyword evidence="4" id="KW-1185">Reference proteome</keyword>
<name>A0ABX1WRC4_9BACT</name>
<dbReference type="PANTHER" id="PTHR12277">
    <property type="entry name" value="ALPHA/BETA HYDROLASE DOMAIN-CONTAINING PROTEIN"/>
    <property type="match status" value="1"/>
</dbReference>
<keyword evidence="1" id="KW-0472">Membrane</keyword>
<dbReference type="RefSeq" id="WP_171593789.1">
    <property type="nucleotide sequence ID" value="NZ_RZNH01000002.1"/>
</dbReference>
<keyword evidence="3" id="KW-0378">Hydrolase</keyword>
<reference evidence="3 4" key="1">
    <citation type="submission" date="2018-12" db="EMBL/GenBank/DDBJ databases">
        <title>Marinifilum JC070 sp. nov., a marine bacterium isolated from Yongle Blue Hole in the South China Sea.</title>
        <authorList>
            <person name="Fu T."/>
        </authorList>
    </citation>
    <scope>NUCLEOTIDE SEQUENCE [LARGE SCALE GENOMIC DNA]</scope>
    <source>
        <strain evidence="3 4">JC070</strain>
    </source>
</reference>